<feature type="compositionally biased region" description="Low complexity" evidence="1">
    <location>
        <begin position="741"/>
        <end position="752"/>
    </location>
</feature>
<dbReference type="AlphaFoldDB" id="A0A9D4H6J2"/>
<feature type="compositionally biased region" description="Polar residues" evidence="1">
    <location>
        <begin position="526"/>
        <end position="536"/>
    </location>
</feature>
<reference evidence="2" key="1">
    <citation type="journal article" date="2019" name="bioRxiv">
        <title>The Genome of the Zebra Mussel, Dreissena polymorpha: A Resource for Invasive Species Research.</title>
        <authorList>
            <person name="McCartney M.A."/>
            <person name="Auch B."/>
            <person name="Kono T."/>
            <person name="Mallez S."/>
            <person name="Zhang Y."/>
            <person name="Obille A."/>
            <person name="Becker A."/>
            <person name="Abrahante J.E."/>
            <person name="Garbe J."/>
            <person name="Badalamenti J.P."/>
            <person name="Herman A."/>
            <person name="Mangelson H."/>
            <person name="Liachko I."/>
            <person name="Sullivan S."/>
            <person name="Sone E.D."/>
            <person name="Koren S."/>
            <person name="Silverstein K.A.T."/>
            <person name="Beckman K.B."/>
            <person name="Gohl D.M."/>
        </authorList>
    </citation>
    <scope>NUCLEOTIDE SEQUENCE</scope>
    <source>
        <strain evidence="2">Duluth1</strain>
        <tissue evidence="2">Whole animal</tissue>
    </source>
</reference>
<keyword evidence="3" id="KW-1185">Reference proteome</keyword>
<feature type="region of interest" description="Disordered" evidence="1">
    <location>
        <begin position="349"/>
        <end position="373"/>
    </location>
</feature>
<feature type="region of interest" description="Disordered" evidence="1">
    <location>
        <begin position="728"/>
        <end position="756"/>
    </location>
</feature>
<name>A0A9D4H6J2_DREPO</name>
<feature type="region of interest" description="Disordered" evidence="1">
    <location>
        <begin position="394"/>
        <end position="415"/>
    </location>
</feature>
<protein>
    <submittedName>
        <fullName evidence="2">Uncharacterized protein</fullName>
    </submittedName>
</protein>
<sequence>MSHQRVFRHVAVDWDFLVRYNPPPGYVSARKESFLENKNEINQVQADAYCLNEQSSLTSGRFEETFKSLTKNDHNKTQTTENENTVKVRPDKEDKVLTILLNILQDLESEISIDKLRLKAKRKRRQKERRIRRDLRLSSEMDAAKTTGGGGRHKFHRASQAPFPALLKGALSKSSSFCVNAPSRPKTDFSATLRKHESFNIVDVHAISDVSKSLRFSDDLNRGVAGKFSGHSTALSSSDWSRYSLYPDVEADFLDNKQGNDIEQSPCPFESKNVTSAHNVDTDPVTRSVIKYNDNKAPTKPVRKNLHTNTVVLGLHDPISKLEDNKVTGANDGSDNKYASHEIIKSKMKSDFEQDRQHEWTRKTENDPEVQESKAWRSHITGVAVVTVPHSPRLRHARVPGDDDVRDTTKRKHDQHVKVKLQSFDVLPNFKKNIRKKRAAGNVTGRNDDVLSDTSSVNTLDLDDTLSASSESLASSPLGHKRTQEDVHNDRKNELRGLNESKKYKSDSMIAQMDKRAKSLDEQPYESVNGTSENKSNIQQKAYTNQHEHFPVESNAGSKIGHAEAPIKPFQMRRQSSQPCLATPSLDDILRDPLATTGVHAHKINQTRSGNDSGEMRFQRSLDSSIYAKSRATGFNLDANVQKGSCGEALLPFVSGPLTDGDIQDDMNVLKVMSDELVSYQVKDNTDDDSDADYDFSDVVVVGYGCDGGVAASVFFCCFLNQDDSDSSDTVNDFDDDDDASASAESSAVDVASADHSDKDLNCDNCDAHDTSGVNGGDVAVAFVVFDDDDGDVASTVVANAAASDDVITSMSASA</sequence>
<comment type="caution">
    <text evidence="2">The sequence shown here is derived from an EMBL/GenBank/DDBJ whole genome shotgun (WGS) entry which is preliminary data.</text>
</comment>
<gene>
    <name evidence="2" type="ORF">DPMN_130413</name>
</gene>
<evidence type="ECO:0000256" key="1">
    <source>
        <dbReference type="SAM" id="MobiDB-lite"/>
    </source>
</evidence>
<reference evidence="2" key="2">
    <citation type="submission" date="2020-11" db="EMBL/GenBank/DDBJ databases">
        <authorList>
            <person name="McCartney M.A."/>
            <person name="Auch B."/>
            <person name="Kono T."/>
            <person name="Mallez S."/>
            <person name="Becker A."/>
            <person name="Gohl D.M."/>
            <person name="Silverstein K.A.T."/>
            <person name="Koren S."/>
            <person name="Bechman K.B."/>
            <person name="Herman A."/>
            <person name="Abrahante J.E."/>
            <person name="Garbe J."/>
        </authorList>
    </citation>
    <scope>NUCLEOTIDE SEQUENCE</scope>
    <source>
        <strain evidence="2">Duluth1</strain>
        <tissue evidence="2">Whole animal</tissue>
    </source>
</reference>
<feature type="compositionally biased region" description="Basic and acidic residues" evidence="1">
    <location>
        <begin position="399"/>
        <end position="408"/>
    </location>
</feature>
<feature type="compositionally biased region" description="Acidic residues" evidence="1">
    <location>
        <begin position="728"/>
        <end position="740"/>
    </location>
</feature>
<evidence type="ECO:0000313" key="2">
    <source>
        <dbReference type="EMBL" id="KAH3828450.1"/>
    </source>
</evidence>
<organism evidence="2 3">
    <name type="scientific">Dreissena polymorpha</name>
    <name type="common">Zebra mussel</name>
    <name type="synonym">Mytilus polymorpha</name>
    <dbReference type="NCBI Taxonomy" id="45954"/>
    <lineage>
        <taxon>Eukaryota</taxon>
        <taxon>Metazoa</taxon>
        <taxon>Spiralia</taxon>
        <taxon>Lophotrochozoa</taxon>
        <taxon>Mollusca</taxon>
        <taxon>Bivalvia</taxon>
        <taxon>Autobranchia</taxon>
        <taxon>Heteroconchia</taxon>
        <taxon>Euheterodonta</taxon>
        <taxon>Imparidentia</taxon>
        <taxon>Neoheterodontei</taxon>
        <taxon>Myida</taxon>
        <taxon>Dreissenoidea</taxon>
        <taxon>Dreissenidae</taxon>
        <taxon>Dreissena</taxon>
    </lineage>
</organism>
<evidence type="ECO:0000313" key="3">
    <source>
        <dbReference type="Proteomes" id="UP000828390"/>
    </source>
</evidence>
<dbReference type="EMBL" id="JAIWYP010000005">
    <property type="protein sequence ID" value="KAH3828450.1"/>
    <property type="molecule type" value="Genomic_DNA"/>
</dbReference>
<proteinExistence type="predicted"/>
<accession>A0A9D4H6J2</accession>
<feature type="region of interest" description="Disordered" evidence="1">
    <location>
        <begin position="468"/>
        <end position="536"/>
    </location>
</feature>
<feature type="compositionally biased region" description="Basic and acidic residues" evidence="1">
    <location>
        <begin position="482"/>
        <end position="506"/>
    </location>
</feature>
<dbReference type="Proteomes" id="UP000828390">
    <property type="component" value="Unassembled WGS sequence"/>
</dbReference>